<gene>
    <name evidence="1" type="ORF">N47_K27550</name>
</gene>
<organism evidence="1">
    <name type="scientific">uncultured Desulfobacterium sp</name>
    <dbReference type="NCBI Taxonomy" id="201089"/>
    <lineage>
        <taxon>Bacteria</taxon>
        <taxon>Pseudomonadati</taxon>
        <taxon>Thermodesulfobacteriota</taxon>
        <taxon>Desulfobacteria</taxon>
        <taxon>Desulfobacterales</taxon>
        <taxon>Desulfobacteriaceae</taxon>
        <taxon>Desulfobacterium</taxon>
        <taxon>environmental samples</taxon>
    </lineage>
</organism>
<protein>
    <submittedName>
        <fullName evidence="1">Uncharacterized protein</fullName>
    </submittedName>
</protein>
<dbReference type="AlphaFoldDB" id="E1YIX1"/>
<evidence type="ECO:0000313" key="1">
    <source>
        <dbReference type="EMBL" id="CBX30515.1"/>
    </source>
</evidence>
<name>E1YIX1_9BACT</name>
<proteinExistence type="predicted"/>
<accession>E1YIX1</accession>
<sequence>MAVIKHLDLLDHITSRMAPGMISDVSDLFRFSSYERKSSQQHYPSNYLFGSYCISYYRYLKVPDNHYRHIGCRDQNDGSIPLQAFFSHKLSKELPSIKQPF</sequence>
<dbReference type="EMBL" id="FR695876">
    <property type="protein sequence ID" value="CBX30515.1"/>
    <property type="molecule type" value="Genomic_DNA"/>
</dbReference>
<reference evidence="1" key="1">
    <citation type="journal article" date="2011" name="Environ. Microbiol.">
        <title>Genomic insights into the metabolic potential of the polycyclic aromatic hydrocarbon degrading sulfate-reducing Deltaproteobacterium N47.</title>
        <authorList>
            <person name="Bergmann F."/>
            <person name="Selesi D."/>
            <person name="Weinmaier T."/>
            <person name="Tischler P."/>
            <person name="Rattei T."/>
            <person name="Meckenstock R.U."/>
        </authorList>
    </citation>
    <scope>NUCLEOTIDE SEQUENCE</scope>
</reference>